<evidence type="ECO:0000313" key="4">
    <source>
        <dbReference type="Proteomes" id="UP000825258"/>
    </source>
</evidence>
<dbReference type="RefSeq" id="WP_221258333.1">
    <property type="nucleotide sequence ID" value="NZ_AP024749.1"/>
</dbReference>
<reference evidence="3 4" key="1">
    <citation type="submission" date="2021-06" db="EMBL/GenBank/DDBJ databases">
        <title>Whole genome sequences of Flavobacterium sp. KK2020170 and assembly.</title>
        <authorList>
            <person name="Kitahara K."/>
            <person name="Miyoshi S."/>
            <person name="Uesaka K."/>
        </authorList>
    </citation>
    <scope>NUCLEOTIDE SEQUENCE [LARGE SCALE GENOMIC DNA]</scope>
    <source>
        <strain evidence="3 4">KK2020170</strain>
    </source>
</reference>
<accession>A0ABN6HXY5</accession>
<keyword evidence="2" id="KW-0732">Signal</keyword>
<evidence type="ECO:0000256" key="2">
    <source>
        <dbReference type="SAM" id="SignalP"/>
    </source>
</evidence>
<dbReference type="Proteomes" id="UP000825258">
    <property type="component" value="Chromosome"/>
</dbReference>
<feature type="region of interest" description="Disordered" evidence="1">
    <location>
        <begin position="36"/>
        <end position="57"/>
    </location>
</feature>
<name>A0ABN6HXY5_9FLAO</name>
<feature type="signal peptide" evidence="2">
    <location>
        <begin position="1"/>
        <end position="20"/>
    </location>
</feature>
<dbReference type="InterPro" id="IPR046219">
    <property type="entry name" value="DUF6252"/>
</dbReference>
<proteinExistence type="predicted"/>
<feature type="chain" id="PRO_5045038078" description="Lipoprotein" evidence="2">
    <location>
        <begin position="21"/>
        <end position="332"/>
    </location>
</feature>
<sequence length="332" mass="34531">MKKINLVLSVFAILFFAACSDVEPLDPSLLSNSGNNSGGNNGGGSGSGGNGGGSGGSSGSSVFKADFDGQTWNANTTQAIVNSSYIALTGIHLNGSFFQITIPNGTVGTYTWANSSPNNPMAVTYSPGSGQTSFLSLSNSQASGTGYVGYTDTAEIVISSINTTNNTISGTFKFTGVRFDSTLTNTETKVFTNGVFNLSYTANNTSPGNNSFFCKVDGADYNPTNVDGYITGSQISLIGRRGAVETISLTLNQTISPGTYPLDDLPLGNNNIGMYNLDNTGNIFGADPGTVTITTHNTSSKRIVGTFEFTATSFLTSGSYQITNGSFDIIYQ</sequence>
<evidence type="ECO:0000256" key="1">
    <source>
        <dbReference type="SAM" id="MobiDB-lite"/>
    </source>
</evidence>
<gene>
    <name evidence="3" type="ORF">KK2020170_21120</name>
</gene>
<dbReference type="EMBL" id="AP024749">
    <property type="protein sequence ID" value="BCY29244.1"/>
    <property type="molecule type" value="Genomic_DNA"/>
</dbReference>
<dbReference type="Pfam" id="PF19765">
    <property type="entry name" value="DUF6252"/>
    <property type="match status" value="2"/>
</dbReference>
<dbReference type="PROSITE" id="PS51257">
    <property type="entry name" value="PROKAR_LIPOPROTEIN"/>
    <property type="match status" value="1"/>
</dbReference>
<organism evidence="3 4">
    <name type="scientific">Flavobacterium okayamense</name>
    <dbReference type="NCBI Taxonomy" id="2830782"/>
    <lineage>
        <taxon>Bacteria</taxon>
        <taxon>Pseudomonadati</taxon>
        <taxon>Bacteroidota</taxon>
        <taxon>Flavobacteriia</taxon>
        <taxon>Flavobacteriales</taxon>
        <taxon>Flavobacteriaceae</taxon>
        <taxon>Flavobacterium</taxon>
    </lineage>
</organism>
<evidence type="ECO:0000313" key="3">
    <source>
        <dbReference type="EMBL" id="BCY29244.1"/>
    </source>
</evidence>
<protein>
    <recommendedName>
        <fullName evidence="5">Lipoprotein</fullName>
    </recommendedName>
</protein>
<evidence type="ECO:0008006" key="5">
    <source>
        <dbReference type="Google" id="ProtNLM"/>
    </source>
</evidence>
<keyword evidence="4" id="KW-1185">Reference proteome</keyword>